<feature type="domain" description="DUF1980" evidence="2">
    <location>
        <begin position="146"/>
        <end position="237"/>
    </location>
</feature>
<dbReference type="EMBL" id="LQPC01000030">
    <property type="protein sequence ID" value="ORV87796.1"/>
    <property type="molecule type" value="Genomic_DNA"/>
</dbReference>
<sequence length="237" mass="25098">MSRETENALLLLVGVSTAIVTLSGAYTRYVKPALQPWLLASAALLIVLALAAIVRDVRRGPQADVHDGHSHSSGALWLLIVPVALLAFVVPPAIGPQTARPAVAEVSTDVLRRPFPPLPDEHAPEISLPDLLIRVAQDSAGTLDNRLVSVRGFTINDGGRTDLGRVVILCCAADAQLARIAMTGPAVAAVSRIPEGSWVRVEGKVPAGQVDSSRSSIPWIEITAAEQIEAPENTYSY</sequence>
<dbReference type="NCBIfam" id="TIGR03943">
    <property type="entry name" value="TIGR03943 family putative permease subunit"/>
    <property type="match status" value="1"/>
</dbReference>
<dbReference type="EMBL" id="JAPQYE010000004">
    <property type="protein sequence ID" value="MCZ0728668.1"/>
    <property type="molecule type" value="Genomic_DNA"/>
</dbReference>
<comment type="caution">
    <text evidence="4">The sequence shown here is derived from an EMBL/GenBank/DDBJ whole genome shotgun (WGS) entry which is preliminary data.</text>
</comment>
<reference evidence="3" key="2">
    <citation type="submission" date="2022-12" db="EMBL/GenBank/DDBJ databases">
        <title>Whole genome sequence of Mycolicibacterium iranicum strain SBH312.</title>
        <authorList>
            <person name="Jani J."/>
            <person name="Arifin Mustapha Z."/>
            <person name="Ahmed K."/>
            <person name="Kai Ling C."/>
        </authorList>
    </citation>
    <scope>NUCLEOTIDE SEQUENCE</scope>
    <source>
        <strain evidence="3">SBH312</strain>
    </source>
</reference>
<dbReference type="PANTHER" id="PTHR40047:SF1">
    <property type="entry name" value="UPF0703 PROTEIN YCGQ"/>
    <property type="match status" value="1"/>
</dbReference>
<dbReference type="Pfam" id="PF21537">
    <property type="entry name" value="DUF1980_C"/>
    <property type="match status" value="1"/>
</dbReference>
<reference evidence="4 5" key="1">
    <citation type="submission" date="2016-01" db="EMBL/GenBank/DDBJ databases">
        <title>The new phylogeny of the genus Mycobacterium.</title>
        <authorList>
            <person name="Tarcisio F."/>
            <person name="Conor M."/>
            <person name="Antonella G."/>
            <person name="Elisabetta G."/>
            <person name="Giulia F.S."/>
            <person name="Sara T."/>
            <person name="Anna F."/>
            <person name="Clotilde B."/>
            <person name="Roberto B."/>
            <person name="Veronica D.S."/>
            <person name="Fabio R."/>
            <person name="Monica P."/>
            <person name="Olivier J."/>
            <person name="Enrico T."/>
            <person name="Nicola S."/>
        </authorList>
    </citation>
    <scope>NUCLEOTIDE SEQUENCE [LARGE SCALE GENOMIC DNA]</scope>
    <source>
        <strain evidence="4 5">DSM 45541</strain>
    </source>
</reference>
<dbReference type="PANTHER" id="PTHR40047">
    <property type="entry name" value="UPF0703 PROTEIN YCGQ"/>
    <property type="match status" value="1"/>
</dbReference>
<protein>
    <submittedName>
        <fullName evidence="3">TIGR03943 family protein</fullName>
    </submittedName>
</protein>
<evidence type="ECO:0000313" key="4">
    <source>
        <dbReference type="EMBL" id="ORV87796.1"/>
    </source>
</evidence>
<feature type="transmembrane region" description="Helical" evidence="1">
    <location>
        <begin position="34"/>
        <end position="54"/>
    </location>
</feature>
<gene>
    <name evidence="4" type="ORF">AWC12_15675</name>
    <name evidence="3" type="ORF">OY187_11470</name>
</gene>
<dbReference type="Proteomes" id="UP001084650">
    <property type="component" value="Unassembled WGS sequence"/>
</dbReference>
<evidence type="ECO:0000313" key="6">
    <source>
        <dbReference type="Proteomes" id="UP001084650"/>
    </source>
</evidence>
<dbReference type="InterPro" id="IPR015402">
    <property type="entry name" value="DUF1980"/>
</dbReference>
<keyword evidence="1" id="KW-0472">Membrane</keyword>
<dbReference type="Proteomes" id="UP000193622">
    <property type="component" value="Unassembled WGS sequence"/>
</dbReference>
<proteinExistence type="predicted"/>
<keyword evidence="1" id="KW-1133">Transmembrane helix</keyword>
<keyword evidence="1" id="KW-0812">Transmembrane</keyword>
<keyword evidence="6" id="KW-1185">Reference proteome</keyword>
<evidence type="ECO:0000313" key="3">
    <source>
        <dbReference type="EMBL" id="MCZ0728668.1"/>
    </source>
</evidence>
<organism evidence="4 5">
    <name type="scientific">Mycolicibacterium iranicum</name>
    <name type="common">Mycobacterium iranicum</name>
    <dbReference type="NCBI Taxonomy" id="912594"/>
    <lineage>
        <taxon>Bacteria</taxon>
        <taxon>Bacillati</taxon>
        <taxon>Actinomycetota</taxon>
        <taxon>Actinomycetes</taxon>
        <taxon>Mycobacteriales</taxon>
        <taxon>Mycobacteriaceae</taxon>
        <taxon>Mycolicibacterium</taxon>
    </lineage>
</organism>
<evidence type="ECO:0000259" key="2">
    <source>
        <dbReference type="Pfam" id="PF21537"/>
    </source>
</evidence>
<name>A0A1X1WMF5_MYCIR</name>
<dbReference type="InterPro" id="IPR048447">
    <property type="entry name" value="DUF1980_C"/>
</dbReference>
<evidence type="ECO:0000313" key="5">
    <source>
        <dbReference type="Proteomes" id="UP000193622"/>
    </source>
</evidence>
<evidence type="ECO:0000256" key="1">
    <source>
        <dbReference type="SAM" id="Phobius"/>
    </source>
</evidence>
<dbReference type="AlphaFoldDB" id="A0A1X1WMF5"/>
<dbReference type="InterPro" id="IPR052955">
    <property type="entry name" value="UPF0703_membrane_permease"/>
</dbReference>
<feature type="transmembrane region" description="Helical" evidence="1">
    <location>
        <begin position="75"/>
        <end position="94"/>
    </location>
</feature>
<accession>A0A1X1WMF5</accession>
<dbReference type="RefSeq" id="WP_085175241.1">
    <property type="nucleotide sequence ID" value="NZ_JAPQYE010000004.1"/>
</dbReference>